<gene>
    <name evidence="1" type="ORF">M9H77_26958</name>
</gene>
<comment type="caution">
    <text evidence="1">The sequence shown here is derived from an EMBL/GenBank/DDBJ whole genome shotgun (WGS) entry which is preliminary data.</text>
</comment>
<protein>
    <submittedName>
        <fullName evidence="1">Uncharacterized protein</fullName>
    </submittedName>
</protein>
<dbReference type="EMBL" id="CM044706">
    <property type="protein sequence ID" value="KAI5658165.1"/>
    <property type="molecule type" value="Genomic_DNA"/>
</dbReference>
<sequence length="730" mass="83759">MILRTPPPRKRRAESAEREDQIPNSRSPRDISNHQLVIFEDSPAPVLESSHDPPITSDQMLCTYQCRQMVKSEFLDALSSAEKQARDCQSKLETLNADFSKSEAEKKRFRDQFLYAEQELAAAKQREQALQEQFLKEVSSFEEQLKKQIQLHSELEVKFQNEVNLRTKAEASAASAEEKSRKLEAKLSNVSESIECEKIQLQNELVQLKSESKLSVSKISADLERMECRAKHAEEESKLLKDQLEQLTKRLNECIQQKGEMEKQLLYVSSSQATPTTDNSILVKHLQEELRNYESEVREARRLKSSHENVELLKEKLLEEKSRRERTELELLRLCEMELSVKKLEDELAAWKSLVKEIPGVYTADDVPRKFAALQKEVIDSMLKVGEGQARLKQLEVALDTAELDKQNAVAEAKLAKEMAESSKAEIKRVELIVASVSEERDHLKDVVKELRKEKNAEVGTESGSARVIRELEESLARKESSITELENNLNKLKQVNTQLQNEMKLLNERLTNEARRTKSLERESDRLRSEVALLEAKLGHGDFSSANTKVLRMVNTLAVDNEAKQTIEALQKELQKTKEKLQAVEELKKQSADAGLVDSYISGKIMQLKEQIATLEKREERYKTVFADRISVFRRACCELFGYKIVMDDHQRPDGIPVTRFTLQSIYAQSDDEKLEFEYESGNTNILVNQYTKQPEISRQVDIFIQKMNSIPAFTANMTVESFNKRTLS</sequence>
<reference evidence="2" key="1">
    <citation type="journal article" date="2023" name="Nat. Plants">
        <title>Single-cell RNA sequencing provides a high-resolution roadmap for understanding the multicellular compartmentation of specialized metabolism.</title>
        <authorList>
            <person name="Sun S."/>
            <person name="Shen X."/>
            <person name="Li Y."/>
            <person name="Li Y."/>
            <person name="Wang S."/>
            <person name="Li R."/>
            <person name="Zhang H."/>
            <person name="Shen G."/>
            <person name="Guo B."/>
            <person name="Wei J."/>
            <person name="Xu J."/>
            <person name="St-Pierre B."/>
            <person name="Chen S."/>
            <person name="Sun C."/>
        </authorList>
    </citation>
    <scope>NUCLEOTIDE SEQUENCE [LARGE SCALE GENOMIC DNA]</scope>
</reference>
<name>A0ACC0ABC4_CATRO</name>
<proteinExistence type="predicted"/>
<evidence type="ECO:0000313" key="2">
    <source>
        <dbReference type="Proteomes" id="UP001060085"/>
    </source>
</evidence>
<organism evidence="1 2">
    <name type="scientific">Catharanthus roseus</name>
    <name type="common">Madagascar periwinkle</name>
    <name type="synonym">Vinca rosea</name>
    <dbReference type="NCBI Taxonomy" id="4058"/>
    <lineage>
        <taxon>Eukaryota</taxon>
        <taxon>Viridiplantae</taxon>
        <taxon>Streptophyta</taxon>
        <taxon>Embryophyta</taxon>
        <taxon>Tracheophyta</taxon>
        <taxon>Spermatophyta</taxon>
        <taxon>Magnoliopsida</taxon>
        <taxon>eudicotyledons</taxon>
        <taxon>Gunneridae</taxon>
        <taxon>Pentapetalae</taxon>
        <taxon>asterids</taxon>
        <taxon>lamiids</taxon>
        <taxon>Gentianales</taxon>
        <taxon>Apocynaceae</taxon>
        <taxon>Rauvolfioideae</taxon>
        <taxon>Vinceae</taxon>
        <taxon>Catharanthinae</taxon>
        <taxon>Catharanthus</taxon>
    </lineage>
</organism>
<evidence type="ECO:0000313" key="1">
    <source>
        <dbReference type="EMBL" id="KAI5658165.1"/>
    </source>
</evidence>
<accession>A0ACC0ABC4</accession>
<dbReference type="Proteomes" id="UP001060085">
    <property type="component" value="Linkage Group LG06"/>
</dbReference>
<keyword evidence="2" id="KW-1185">Reference proteome</keyword>